<dbReference type="InterPro" id="IPR038350">
    <property type="entry name" value="Orai_sf"/>
</dbReference>
<dbReference type="AlphaFoldDB" id="A0AAD4RD63"/>
<evidence type="ECO:0000313" key="2">
    <source>
        <dbReference type="EMBL" id="KAI1728211.1"/>
    </source>
</evidence>
<keyword evidence="1" id="KW-1133">Transmembrane helix</keyword>
<dbReference type="Proteomes" id="UP001201812">
    <property type="component" value="Unassembled WGS sequence"/>
</dbReference>
<gene>
    <name evidence="2" type="ORF">DdX_00374</name>
</gene>
<name>A0AAD4RD63_9BILA</name>
<protein>
    <submittedName>
        <fullName evidence="2">Serpentine type 7TM GPCR chemoreceptor srh domain-containing protein</fullName>
    </submittedName>
</protein>
<feature type="transmembrane region" description="Helical" evidence="1">
    <location>
        <begin position="103"/>
        <end position="128"/>
    </location>
</feature>
<evidence type="ECO:0000313" key="3">
    <source>
        <dbReference type="Proteomes" id="UP001201812"/>
    </source>
</evidence>
<dbReference type="Gene3D" id="1.20.140.140">
    <property type="entry name" value="Calcium release-activated calcium channel protein Orai"/>
    <property type="match status" value="1"/>
</dbReference>
<comment type="caution">
    <text evidence="2">The sequence shown here is derived from an EMBL/GenBank/DDBJ whole genome shotgun (WGS) entry which is preliminary data.</text>
</comment>
<dbReference type="EMBL" id="JAKKPZ010000001">
    <property type="protein sequence ID" value="KAI1728211.1"/>
    <property type="molecule type" value="Genomic_DNA"/>
</dbReference>
<feature type="transmembrane region" description="Helical" evidence="1">
    <location>
        <begin position="140"/>
        <end position="159"/>
    </location>
</feature>
<evidence type="ECO:0000256" key="1">
    <source>
        <dbReference type="SAM" id="Phobius"/>
    </source>
</evidence>
<proteinExistence type="predicted"/>
<keyword evidence="1" id="KW-0812">Transmembrane</keyword>
<accession>A0AAD4RD63</accession>
<keyword evidence="1" id="KW-0472">Membrane</keyword>
<keyword evidence="3" id="KW-1185">Reference proteome</keyword>
<reference evidence="2" key="1">
    <citation type="submission" date="2022-01" db="EMBL/GenBank/DDBJ databases">
        <title>Genome Sequence Resource for Two Populations of Ditylenchus destructor, the Migratory Endoparasitic Phytonematode.</title>
        <authorList>
            <person name="Zhang H."/>
            <person name="Lin R."/>
            <person name="Xie B."/>
        </authorList>
    </citation>
    <scope>NUCLEOTIDE SEQUENCE</scope>
    <source>
        <strain evidence="2">BazhouSP</strain>
    </source>
</reference>
<feature type="transmembrane region" description="Helical" evidence="1">
    <location>
        <begin position="60"/>
        <end position="82"/>
    </location>
</feature>
<sequence>MHVPTEDFKTVLFRESGTSTGYLGIQPASSHWSSFILEVLKEQPTLIAYTTDSKQFRVSIILLVLSVLIQAIVIVVFNFKILGEICATKPQVQASTHRLQIMIYRAFLISTLLFLFGFLVPGLIIPMAVLGWIKSYYPSIAMYALIALQSPCILVNMLISVKSYRRGVAQLFHKMTCGIRQNRRISQDSLDTEKSEKEINQSK</sequence>
<organism evidence="2 3">
    <name type="scientific">Ditylenchus destructor</name>
    <dbReference type="NCBI Taxonomy" id="166010"/>
    <lineage>
        <taxon>Eukaryota</taxon>
        <taxon>Metazoa</taxon>
        <taxon>Ecdysozoa</taxon>
        <taxon>Nematoda</taxon>
        <taxon>Chromadorea</taxon>
        <taxon>Rhabditida</taxon>
        <taxon>Tylenchina</taxon>
        <taxon>Tylenchomorpha</taxon>
        <taxon>Sphaerularioidea</taxon>
        <taxon>Anguinidae</taxon>
        <taxon>Anguininae</taxon>
        <taxon>Ditylenchus</taxon>
    </lineage>
</organism>